<reference evidence="9" key="1">
    <citation type="submission" date="2021-03" db="EMBL/GenBank/DDBJ databases">
        <title>Leucobacter chromiisoli sp. nov., isolated from chromium-containing soil of chemical plant.</title>
        <authorList>
            <person name="Xu Z."/>
        </authorList>
    </citation>
    <scope>NUCLEOTIDE SEQUENCE</scope>
    <source>
        <strain evidence="9">S27</strain>
    </source>
</reference>
<dbReference type="PANTHER" id="PTHR30136">
    <property type="entry name" value="HELIX-TURN-HELIX TRANSCRIPTIONAL REGULATOR, ICLR FAMILY"/>
    <property type="match status" value="1"/>
</dbReference>
<keyword evidence="10" id="KW-1185">Reference proteome</keyword>
<dbReference type="GO" id="GO:0006071">
    <property type="term" value="P:glycerol metabolic process"/>
    <property type="evidence" value="ECO:0007669"/>
    <property type="project" value="UniProtKB-KW"/>
</dbReference>
<dbReference type="Proteomes" id="UP000664382">
    <property type="component" value="Unassembled WGS sequence"/>
</dbReference>
<dbReference type="Gene3D" id="1.10.10.10">
    <property type="entry name" value="Winged helix-like DNA-binding domain superfamily/Winged helix DNA-binding domain"/>
    <property type="match status" value="1"/>
</dbReference>
<dbReference type="SUPFAM" id="SSF55781">
    <property type="entry name" value="GAF domain-like"/>
    <property type="match status" value="1"/>
</dbReference>
<dbReference type="GO" id="GO:0045892">
    <property type="term" value="P:negative regulation of DNA-templated transcription"/>
    <property type="evidence" value="ECO:0007669"/>
    <property type="project" value="TreeGrafter"/>
</dbReference>
<protein>
    <recommendedName>
        <fullName evidence="6">Glycerol operon regulatory protein</fullName>
    </recommendedName>
</protein>
<evidence type="ECO:0000256" key="1">
    <source>
        <dbReference type="ARBA" id="ARBA00022798"/>
    </source>
</evidence>
<keyword evidence="2" id="KW-0805">Transcription regulation</keyword>
<keyword evidence="1" id="KW-0319">Glycerol metabolism</keyword>
<dbReference type="GO" id="GO:0003677">
    <property type="term" value="F:DNA binding"/>
    <property type="evidence" value="ECO:0007669"/>
    <property type="project" value="UniProtKB-KW"/>
</dbReference>
<keyword evidence="4" id="KW-0804">Transcription</keyword>
<dbReference type="GO" id="GO:0003700">
    <property type="term" value="F:DNA-binding transcription factor activity"/>
    <property type="evidence" value="ECO:0007669"/>
    <property type="project" value="TreeGrafter"/>
</dbReference>
<evidence type="ECO:0000256" key="5">
    <source>
        <dbReference type="ARBA" id="ARBA00058938"/>
    </source>
</evidence>
<dbReference type="InterPro" id="IPR050707">
    <property type="entry name" value="HTH_MetabolicPath_Reg"/>
</dbReference>
<dbReference type="Pfam" id="PF09339">
    <property type="entry name" value="HTH_IclR"/>
    <property type="match status" value="1"/>
</dbReference>
<dbReference type="CDD" id="cd00090">
    <property type="entry name" value="HTH_ARSR"/>
    <property type="match status" value="1"/>
</dbReference>
<evidence type="ECO:0000256" key="2">
    <source>
        <dbReference type="ARBA" id="ARBA00023015"/>
    </source>
</evidence>
<dbReference type="FunFam" id="1.10.10.10:FF:000056">
    <property type="entry name" value="IclR family transcriptional regulator"/>
    <property type="match status" value="1"/>
</dbReference>
<dbReference type="InterPro" id="IPR029016">
    <property type="entry name" value="GAF-like_dom_sf"/>
</dbReference>
<dbReference type="SMART" id="SM00346">
    <property type="entry name" value="HTH_ICLR"/>
    <property type="match status" value="1"/>
</dbReference>
<organism evidence="9 10">
    <name type="scientific">Leucobacter weissii</name>
    <dbReference type="NCBI Taxonomy" id="1983706"/>
    <lineage>
        <taxon>Bacteria</taxon>
        <taxon>Bacillati</taxon>
        <taxon>Actinomycetota</taxon>
        <taxon>Actinomycetes</taxon>
        <taxon>Micrococcales</taxon>
        <taxon>Microbacteriaceae</taxon>
        <taxon>Leucobacter</taxon>
    </lineage>
</organism>
<name>A0A939MIA1_9MICO</name>
<dbReference type="AlphaFoldDB" id="A0A939MIA1"/>
<keyword evidence="3" id="KW-0238">DNA-binding</keyword>
<dbReference type="SUPFAM" id="SSF46785">
    <property type="entry name" value="Winged helix' DNA-binding domain"/>
    <property type="match status" value="1"/>
</dbReference>
<evidence type="ECO:0000259" key="8">
    <source>
        <dbReference type="PROSITE" id="PS51078"/>
    </source>
</evidence>
<dbReference type="InterPro" id="IPR014757">
    <property type="entry name" value="Tscrpt_reg_IclR_C"/>
</dbReference>
<proteinExistence type="predicted"/>
<comment type="function">
    <text evidence="5">May be an activator protein for the gylABX operon.</text>
</comment>
<accession>A0A939MIA1</accession>
<dbReference type="PROSITE" id="PS51078">
    <property type="entry name" value="ICLR_ED"/>
    <property type="match status" value="1"/>
</dbReference>
<dbReference type="PANTHER" id="PTHR30136:SF24">
    <property type="entry name" value="HTH-TYPE TRANSCRIPTIONAL REPRESSOR ALLR"/>
    <property type="match status" value="1"/>
</dbReference>
<dbReference type="InterPro" id="IPR036390">
    <property type="entry name" value="WH_DNA-bd_sf"/>
</dbReference>
<dbReference type="PROSITE" id="PS51077">
    <property type="entry name" value="HTH_ICLR"/>
    <property type="match status" value="1"/>
</dbReference>
<sequence>MTSPKVPAADQTLRILSLLAASRGPMPANMIAVQLGLPRSTVYHLLAALQEHGFVMHLPEERRYGLGIAAAELSFAYARQEPLSRIGRPLLAALVDRLRVSAHLAVPHGRDVLYVIEERAPGAPSLVTEVNVRLPMQLTASGRAILAALPRAQARALFPDRAAFVHRHDRGAESGTAGAEPVIDRYSRLRSVLDTVTTRGFAVERGSVTPGFSSVAVPVLDHRSWPVAAVAVTFGDRDADDEDPASDGAPDERLRALAEAVRETAETLSARIHGRPAAV</sequence>
<evidence type="ECO:0000313" key="9">
    <source>
        <dbReference type="EMBL" id="MBO1900740.1"/>
    </source>
</evidence>
<dbReference type="InterPro" id="IPR036388">
    <property type="entry name" value="WH-like_DNA-bd_sf"/>
</dbReference>
<dbReference type="RefSeq" id="WP_208095413.1">
    <property type="nucleotide sequence ID" value="NZ_JAGDYM010000003.1"/>
</dbReference>
<evidence type="ECO:0000256" key="4">
    <source>
        <dbReference type="ARBA" id="ARBA00023163"/>
    </source>
</evidence>
<dbReference type="EMBL" id="JAGDYM010000003">
    <property type="protein sequence ID" value="MBO1900740.1"/>
    <property type="molecule type" value="Genomic_DNA"/>
</dbReference>
<feature type="domain" description="HTH iclR-type" evidence="7">
    <location>
        <begin position="6"/>
        <end position="68"/>
    </location>
</feature>
<evidence type="ECO:0000256" key="6">
    <source>
        <dbReference type="ARBA" id="ARBA00070406"/>
    </source>
</evidence>
<comment type="caution">
    <text evidence="9">The sequence shown here is derived from an EMBL/GenBank/DDBJ whole genome shotgun (WGS) entry which is preliminary data.</text>
</comment>
<gene>
    <name evidence="9" type="ORF">J4H92_02110</name>
</gene>
<dbReference type="Gene3D" id="3.30.450.40">
    <property type="match status" value="1"/>
</dbReference>
<dbReference type="Pfam" id="PF01614">
    <property type="entry name" value="IclR_C"/>
    <property type="match status" value="1"/>
</dbReference>
<evidence type="ECO:0000259" key="7">
    <source>
        <dbReference type="PROSITE" id="PS51077"/>
    </source>
</evidence>
<evidence type="ECO:0000313" key="10">
    <source>
        <dbReference type="Proteomes" id="UP000664382"/>
    </source>
</evidence>
<evidence type="ECO:0000256" key="3">
    <source>
        <dbReference type="ARBA" id="ARBA00023125"/>
    </source>
</evidence>
<feature type="domain" description="IclR-ED" evidence="8">
    <location>
        <begin position="69"/>
        <end position="274"/>
    </location>
</feature>
<dbReference type="InterPro" id="IPR005471">
    <property type="entry name" value="Tscrpt_reg_IclR_N"/>
</dbReference>
<dbReference type="InterPro" id="IPR011991">
    <property type="entry name" value="ArsR-like_HTH"/>
</dbReference>